<feature type="region of interest" description="Disordered" evidence="1">
    <location>
        <begin position="1"/>
        <end position="60"/>
    </location>
</feature>
<dbReference type="EMBL" id="QJTI01000022">
    <property type="protein sequence ID" value="PYF01411.1"/>
    <property type="molecule type" value="Genomic_DNA"/>
</dbReference>
<sequence length="60" mass="6619">MIERIIRAATRKKNKQVTPQQQSTPGATPAPKPAGWEDELYGAGDICSPEPDRDDEQRGL</sequence>
<accession>A0A318T8Q1</accession>
<gene>
    <name evidence="2" type="ORF">BJ122_12257</name>
</gene>
<organism evidence="2 3">
    <name type="scientific">Rhodopseudomonas faecalis</name>
    <dbReference type="NCBI Taxonomy" id="99655"/>
    <lineage>
        <taxon>Bacteria</taxon>
        <taxon>Pseudomonadati</taxon>
        <taxon>Pseudomonadota</taxon>
        <taxon>Alphaproteobacteria</taxon>
        <taxon>Hyphomicrobiales</taxon>
        <taxon>Nitrobacteraceae</taxon>
        <taxon>Rhodopseudomonas</taxon>
    </lineage>
</organism>
<name>A0A318T8Q1_9BRAD</name>
<evidence type="ECO:0000313" key="3">
    <source>
        <dbReference type="Proteomes" id="UP000248148"/>
    </source>
</evidence>
<dbReference type="RefSeq" id="WP_110782110.1">
    <property type="nucleotide sequence ID" value="NZ_QJTI01000022.1"/>
</dbReference>
<evidence type="ECO:0000256" key="1">
    <source>
        <dbReference type="SAM" id="MobiDB-lite"/>
    </source>
</evidence>
<protein>
    <submittedName>
        <fullName evidence="2">Uncharacterized protein</fullName>
    </submittedName>
</protein>
<reference evidence="2 3" key="1">
    <citation type="submission" date="2018-06" db="EMBL/GenBank/DDBJ databases">
        <title>Genomic Encyclopedia of Archaeal and Bacterial Type Strains, Phase II (KMG-II): from individual species to whole genera.</title>
        <authorList>
            <person name="Goeker M."/>
        </authorList>
    </citation>
    <scope>NUCLEOTIDE SEQUENCE [LARGE SCALE GENOMIC DNA]</scope>
    <source>
        <strain evidence="2 3">JCM 11668</strain>
    </source>
</reference>
<comment type="caution">
    <text evidence="2">The sequence shown here is derived from an EMBL/GenBank/DDBJ whole genome shotgun (WGS) entry which is preliminary data.</text>
</comment>
<proteinExistence type="predicted"/>
<dbReference type="AlphaFoldDB" id="A0A318T8Q1"/>
<evidence type="ECO:0000313" key="2">
    <source>
        <dbReference type="EMBL" id="PYF01411.1"/>
    </source>
</evidence>
<dbReference type="Proteomes" id="UP000248148">
    <property type="component" value="Unassembled WGS sequence"/>
</dbReference>
<keyword evidence="3" id="KW-1185">Reference proteome</keyword>